<dbReference type="Pfam" id="PF00990">
    <property type="entry name" value="GGDEF"/>
    <property type="match status" value="1"/>
</dbReference>
<dbReference type="RefSeq" id="WP_120796660.1">
    <property type="nucleotide sequence ID" value="NZ_RBXL01000001.1"/>
</dbReference>
<dbReference type="InterPro" id="IPR012437">
    <property type="entry name" value="DUF1638"/>
</dbReference>
<sequence>MGETLCLRVCSHFRQDVETALAGLGEEGVRVQAYPAVCTLRPGRCNLAEVRETPPPEGCDGVLVLLGCDAATRAAPLDPRVHFVKLDHCIHLLAGGDILEPEMRAGAYLVTAGWLKQWREHLREMGFDRETAGEFFRECTRELLLLDTGNDPHAVGELEALARYLGLPCRSRYVGLDYLRLFLSGAIAKWRSLAAEANTKEVLAQANRKVADYAMAFDLLVRLSHITDEEATIAAIQELFAMLFGCTNLVYAQVEEGRVKEIFAAEEQPRDRLDLQQALDALHEGYLIMPSGNGFFLRIDYKDAVLGLMLVREIPFPAYRDQYLNLGLAISNLCGLAISNARTFVKLQEAERNLRRERDINARLFQQVRILADTDPLTELLNRRRFSELAAVEFARAKRYSNPIAVIMLDIDHFKQVNDTYGHGVGDQVLKAIAERLRAVRVSDILARYGGEELVALCPETSAREAERLAERLRLALCEHDIDTTEGPIPITASIGVATLGGGVENLDDLVDHADQALYAAKTAGRNCVRIYGGAADVPEP</sequence>
<dbReference type="EMBL" id="RBXL01000001">
    <property type="protein sequence ID" value="RKT44187.1"/>
    <property type="molecule type" value="Genomic_DNA"/>
</dbReference>
<dbReference type="PANTHER" id="PTHR45138">
    <property type="entry name" value="REGULATORY COMPONENTS OF SENSORY TRANSDUCTION SYSTEM"/>
    <property type="match status" value="1"/>
</dbReference>
<feature type="domain" description="GGDEF" evidence="4">
    <location>
        <begin position="402"/>
        <end position="534"/>
    </location>
</feature>
<evidence type="ECO:0000313" key="5">
    <source>
        <dbReference type="EMBL" id="RKT44187.1"/>
    </source>
</evidence>
<dbReference type="CDD" id="cd01949">
    <property type="entry name" value="GGDEF"/>
    <property type="match status" value="1"/>
</dbReference>
<gene>
    <name evidence="5" type="ORF">BDD21_1564</name>
</gene>
<dbReference type="GO" id="GO:0043709">
    <property type="term" value="P:cell adhesion involved in single-species biofilm formation"/>
    <property type="evidence" value="ECO:0007669"/>
    <property type="project" value="TreeGrafter"/>
</dbReference>
<dbReference type="Gene3D" id="3.30.70.270">
    <property type="match status" value="1"/>
</dbReference>
<dbReference type="PANTHER" id="PTHR45138:SF9">
    <property type="entry name" value="DIGUANYLATE CYCLASE DGCM-RELATED"/>
    <property type="match status" value="1"/>
</dbReference>
<comment type="caution">
    <text evidence="5">The sequence shown here is derived from an EMBL/GenBank/DDBJ whole genome shotgun (WGS) entry which is preliminary data.</text>
</comment>
<evidence type="ECO:0000259" key="4">
    <source>
        <dbReference type="PROSITE" id="PS50887"/>
    </source>
</evidence>
<dbReference type="InterPro" id="IPR050469">
    <property type="entry name" value="Diguanylate_Cyclase"/>
</dbReference>
<proteinExistence type="predicted"/>
<name>A0A495V760_9GAMM</name>
<dbReference type="AlphaFoldDB" id="A0A495V760"/>
<comment type="catalytic activity">
    <reaction evidence="3">
        <text>2 GTP = 3',3'-c-di-GMP + 2 diphosphate</text>
        <dbReference type="Rhea" id="RHEA:24898"/>
        <dbReference type="ChEBI" id="CHEBI:33019"/>
        <dbReference type="ChEBI" id="CHEBI:37565"/>
        <dbReference type="ChEBI" id="CHEBI:58805"/>
        <dbReference type="EC" id="2.7.7.65"/>
    </reaction>
</comment>
<dbReference type="InterPro" id="IPR043128">
    <property type="entry name" value="Rev_trsase/Diguanyl_cyclase"/>
</dbReference>
<dbReference type="InterPro" id="IPR029787">
    <property type="entry name" value="Nucleotide_cyclase"/>
</dbReference>
<evidence type="ECO:0000256" key="1">
    <source>
        <dbReference type="ARBA" id="ARBA00001946"/>
    </source>
</evidence>
<accession>A0A495V760</accession>
<dbReference type="NCBIfam" id="TIGR00254">
    <property type="entry name" value="GGDEF"/>
    <property type="match status" value="1"/>
</dbReference>
<reference evidence="5 6" key="1">
    <citation type="submission" date="2018-10" db="EMBL/GenBank/DDBJ databases">
        <title>Genomic Encyclopedia of Archaeal and Bacterial Type Strains, Phase II (KMG-II): from individual species to whole genera.</title>
        <authorList>
            <person name="Goeker M."/>
        </authorList>
    </citation>
    <scope>NUCLEOTIDE SEQUENCE [LARGE SCALE GENOMIC DNA]</scope>
    <source>
        <strain evidence="5 6">DSM 235</strain>
    </source>
</reference>
<dbReference type="EC" id="2.7.7.65" evidence="2"/>
<evidence type="ECO:0000313" key="6">
    <source>
        <dbReference type="Proteomes" id="UP000274556"/>
    </source>
</evidence>
<dbReference type="SUPFAM" id="SSF55073">
    <property type="entry name" value="Nucleotide cyclase"/>
    <property type="match status" value="1"/>
</dbReference>
<dbReference type="FunFam" id="3.30.70.270:FF:000001">
    <property type="entry name" value="Diguanylate cyclase domain protein"/>
    <property type="match status" value="1"/>
</dbReference>
<dbReference type="InterPro" id="IPR000160">
    <property type="entry name" value="GGDEF_dom"/>
</dbReference>
<protein>
    <recommendedName>
        <fullName evidence="2">diguanylate cyclase</fullName>
        <ecNumber evidence="2">2.7.7.65</ecNumber>
    </recommendedName>
</protein>
<dbReference type="Proteomes" id="UP000274556">
    <property type="component" value="Unassembled WGS sequence"/>
</dbReference>
<keyword evidence="6" id="KW-1185">Reference proteome</keyword>
<organism evidence="5 6">
    <name type="scientific">Thiocapsa rosea</name>
    <dbReference type="NCBI Taxonomy" id="69360"/>
    <lineage>
        <taxon>Bacteria</taxon>
        <taxon>Pseudomonadati</taxon>
        <taxon>Pseudomonadota</taxon>
        <taxon>Gammaproteobacteria</taxon>
        <taxon>Chromatiales</taxon>
        <taxon>Chromatiaceae</taxon>
        <taxon>Thiocapsa</taxon>
    </lineage>
</organism>
<dbReference type="SMART" id="SM00267">
    <property type="entry name" value="GGDEF"/>
    <property type="match status" value="1"/>
</dbReference>
<dbReference type="OrthoDB" id="9773156at2"/>
<comment type="cofactor">
    <cofactor evidence="1">
        <name>Mg(2+)</name>
        <dbReference type="ChEBI" id="CHEBI:18420"/>
    </cofactor>
</comment>
<dbReference type="GO" id="GO:0052621">
    <property type="term" value="F:diguanylate cyclase activity"/>
    <property type="evidence" value="ECO:0007669"/>
    <property type="project" value="UniProtKB-EC"/>
</dbReference>
<evidence type="ECO:0000256" key="3">
    <source>
        <dbReference type="ARBA" id="ARBA00034247"/>
    </source>
</evidence>
<dbReference type="PROSITE" id="PS50887">
    <property type="entry name" value="GGDEF"/>
    <property type="match status" value="1"/>
</dbReference>
<dbReference type="Pfam" id="PF07796">
    <property type="entry name" value="DUF1638"/>
    <property type="match status" value="1"/>
</dbReference>
<dbReference type="GO" id="GO:0005886">
    <property type="term" value="C:plasma membrane"/>
    <property type="evidence" value="ECO:0007669"/>
    <property type="project" value="TreeGrafter"/>
</dbReference>
<evidence type="ECO:0000256" key="2">
    <source>
        <dbReference type="ARBA" id="ARBA00012528"/>
    </source>
</evidence>
<dbReference type="GO" id="GO:1902201">
    <property type="term" value="P:negative regulation of bacterial-type flagellum-dependent cell motility"/>
    <property type="evidence" value="ECO:0007669"/>
    <property type="project" value="TreeGrafter"/>
</dbReference>